<reference evidence="1" key="3">
    <citation type="submission" date="2022-06" db="UniProtKB">
        <authorList>
            <consortium name="EnsemblPlants"/>
        </authorList>
    </citation>
    <scope>IDENTIFICATION</scope>
</reference>
<reference evidence="1" key="2">
    <citation type="submission" date="2018-03" db="EMBL/GenBank/DDBJ databases">
        <title>The Triticum urartu genome reveals the dynamic nature of wheat genome evolution.</title>
        <authorList>
            <person name="Ling H."/>
            <person name="Ma B."/>
            <person name="Shi X."/>
            <person name="Liu H."/>
            <person name="Dong L."/>
            <person name="Sun H."/>
            <person name="Cao Y."/>
            <person name="Gao Q."/>
            <person name="Zheng S."/>
            <person name="Li Y."/>
            <person name="Yu Y."/>
            <person name="Du H."/>
            <person name="Qi M."/>
            <person name="Li Y."/>
            <person name="Yu H."/>
            <person name="Cui Y."/>
            <person name="Wang N."/>
            <person name="Chen C."/>
            <person name="Wu H."/>
            <person name="Zhao Y."/>
            <person name="Zhang J."/>
            <person name="Li Y."/>
            <person name="Zhou W."/>
            <person name="Zhang B."/>
            <person name="Hu W."/>
            <person name="Eijk M."/>
            <person name="Tang J."/>
            <person name="Witsenboer H."/>
            <person name="Zhao S."/>
            <person name="Li Z."/>
            <person name="Zhang A."/>
            <person name="Wang D."/>
            <person name="Liang C."/>
        </authorList>
    </citation>
    <scope>NUCLEOTIDE SEQUENCE [LARGE SCALE GENOMIC DNA]</scope>
    <source>
        <strain evidence="1">cv. G1812</strain>
    </source>
</reference>
<dbReference type="AlphaFoldDB" id="A0A8R7PSH4"/>
<accession>A0A8R7PSH4</accession>
<evidence type="ECO:0000313" key="2">
    <source>
        <dbReference type="Proteomes" id="UP000015106"/>
    </source>
</evidence>
<protein>
    <submittedName>
        <fullName evidence="1">Uncharacterized protein</fullName>
    </submittedName>
</protein>
<reference evidence="2" key="1">
    <citation type="journal article" date="2013" name="Nature">
        <title>Draft genome of the wheat A-genome progenitor Triticum urartu.</title>
        <authorList>
            <person name="Ling H.Q."/>
            <person name="Zhao S."/>
            <person name="Liu D."/>
            <person name="Wang J."/>
            <person name="Sun H."/>
            <person name="Zhang C."/>
            <person name="Fan H."/>
            <person name="Li D."/>
            <person name="Dong L."/>
            <person name="Tao Y."/>
            <person name="Gao C."/>
            <person name="Wu H."/>
            <person name="Li Y."/>
            <person name="Cui Y."/>
            <person name="Guo X."/>
            <person name="Zheng S."/>
            <person name="Wang B."/>
            <person name="Yu K."/>
            <person name="Liang Q."/>
            <person name="Yang W."/>
            <person name="Lou X."/>
            <person name="Chen J."/>
            <person name="Feng M."/>
            <person name="Jian J."/>
            <person name="Zhang X."/>
            <person name="Luo G."/>
            <person name="Jiang Y."/>
            <person name="Liu J."/>
            <person name="Wang Z."/>
            <person name="Sha Y."/>
            <person name="Zhang B."/>
            <person name="Wu H."/>
            <person name="Tang D."/>
            <person name="Shen Q."/>
            <person name="Xue P."/>
            <person name="Zou S."/>
            <person name="Wang X."/>
            <person name="Liu X."/>
            <person name="Wang F."/>
            <person name="Yang Y."/>
            <person name="An X."/>
            <person name="Dong Z."/>
            <person name="Zhang K."/>
            <person name="Zhang X."/>
            <person name="Luo M.C."/>
            <person name="Dvorak J."/>
            <person name="Tong Y."/>
            <person name="Wang J."/>
            <person name="Yang H."/>
            <person name="Li Z."/>
            <person name="Wang D."/>
            <person name="Zhang A."/>
            <person name="Wang J."/>
        </authorList>
    </citation>
    <scope>NUCLEOTIDE SEQUENCE</scope>
    <source>
        <strain evidence="2">cv. G1812</strain>
    </source>
</reference>
<proteinExistence type="predicted"/>
<keyword evidence="2" id="KW-1185">Reference proteome</keyword>
<dbReference type="Proteomes" id="UP000015106">
    <property type="component" value="Chromosome 3"/>
</dbReference>
<dbReference type="Gramene" id="TuG1812G0300002372.01.T01">
    <property type="protein sequence ID" value="TuG1812G0300002372.01.T01.cds260880"/>
    <property type="gene ID" value="TuG1812G0300002372.01"/>
</dbReference>
<name>A0A8R7PSH4_TRIUA</name>
<evidence type="ECO:0000313" key="1">
    <source>
        <dbReference type="EnsemblPlants" id="TuG1812G0300002372.01.T01.cds260880"/>
    </source>
</evidence>
<sequence length="33" mass="3871">MFKPSSVYIHNWIMKMSKQNSVGSVWFHCLVGQ</sequence>
<organism evidence="1 2">
    <name type="scientific">Triticum urartu</name>
    <name type="common">Red wild einkorn</name>
    <name type="synonym">Crithodium urartu</name>
    <dbReference type="NCBI Taxonomy" id="4572"/>
    <lineage>
        <taxon>Eukaryota</taxon>
        <taxon>Viridiplantae</taxon>
        <taxon>Streptophyta</taxon>
        <taxon>Embryophyta</taxon>
        <taxon>Tracheophyta</taxon>
        <taxon>Spermatophyta</taxon>
        <taxon>Magnoliopsida</taxon>
        <taxon>Liliopsida</taxon>
        <taxon>Poales</taxon>
        <taxon>Poaceae</taxon>
        <taxon>BOP clade</taxon>
        <taxon>Pooideae</taxon>
        <taxon>Triticodae</taxon>
        <taxon>Triticeae</taxon>
        <taxon>Triticinae</taxon>
        <taxon>Triticum</taxon>
    </lineage>
</organism>
<dbReference type="EnsemblPlants" id="TuG1812G0300002372.01.T01">
    <property type="protein sequence ID" value="TuG1812G0300002372.01.T01.cds260880"/>
    <property type="gene ID" value="TuG1812G0300002372.01"/>
</dbReference>